<evidence type="ECO:0000256" key="1">
    <source>
        <dbReference type="SAM" id="MobiDB-lite"/>
    </source>
</evidence>
<feature type="transmembrane region" description="Helical" evidence="2">
    <location>
        <begin position="6"/>
        <end position="31"/>
    </location>
</feature>
<evidence type="ECO:0000256" key="2">
    <source>
        <dbReference type="SAM" id="Phobius"/>
    </source>
</evidence>
<keyword evidence="2" id="KW-1133">Transmembrane helix</keyword>
<dbReference type="Proteomes" id="UP000241769">
    <property type="component" value="Unassembled WGS sequence"/>
</dbReference>
<evidence type="ECO:0000313" key="3">
    <source>
        <dbReference type="EMBL" id="PRP76092.1"/>
    </source>
</evidence>
<dbReference type="InParanoid" id="A0A2P6MWI9"/>
<protein>
    <submittedName>
        <fullName evidence="3">Uncharacterized protein</fullName>
    </submittedName>
</protein>
<organism evidence="3 4">
    <name type="scientific">Planoprotostelium fungivorum</name>
    <dbReference type="NCBI Taxonomy" id="1890364"/>
    <lineage>
        <taxon>Eukaryota</taxon>
        <taxon>Amoebozoa</taxon>
        <taxon>Evosea</taxon>
        <taxon>Variosea</taxon>
        <taxon>Cavosteliida</taxon>
        <taxon>Cavosteliaceae</taxon>
        <taxon>Planoprotostelium</taxon>
    </lineage>
</organism>
<gene>
    <name evidence="3" type="ORF">PROFUN_12897</name>
</gene>
<reference evidence="3 4" key="1">
    <citation type="journal article" date="2018" name="Genome Biol. Evol.">
        <title>Multiple Roots of Fruiting Body Formation in Amoebozoa.</title>
        <authorList>
            <person name="Hillmann F."/>
            <person name="Forbes G."/>
            <person name="Novohradska S."/>
            <person name="Ferling I."/>
            <person name="Riege K."/>
            <person name="Groth M."/>
            <person name="Westermann M."/>
            <person name="Marz M."/>
            <person name="Spaller T."/>
            <person name="Winckler T."/>
            <person name="Schaap P."/>
            <person name="Glockner G."/>
        </authorList>
    </citation>
    <scope>NUCLEOTIDE SEQUENCE [LARGE SCALE GENOMIC DNA]</scope>
    <source>
        <strain evidence="3 4">Jena</strain>
    </source>
</reference>
<dbReference type="OrthoDB" id="6581217at2759"/>
<name>A0A2P6MWI9_9EUKA</name>
<accession>A0A2P6MWI9</accession>
<sequence>MDDDLLLVLSTYVEILMTLSLATTTLSSALVKYKKLKTFKRKLGHRKERDTAKQQAKRLKTRPRGRRIPRQLSPDTDIYDRTGLYAEEFFKLLDELSHDINQSRNHGPSGTHRVVPTVLSADVRLMMILEWLRTYPSMKKLARDYGVSKAFHIRWPAIESDWVRASDFENTVAAIDCSTHYRNRVHPRQADYYRFDKKGFSITAQLICGLDGKIWRVDFGNGHNNDSGMVELTGLKDVLHQNPNLRNLADSGLSRGLKQSPCEIQSRLRKTQCISFRYPERPPERIVSMVMDTTA</sequence>
<keyword evidence="2" id="KW-0472">Membrane</keyword>
<dbReference type="EMBL" id="MDYQ01000352">
    <property type="protein sequence ID" value="PRP76092.1"/>
    <property type="molecule type" value="Genomic_DNA"/>
</dbReference>
<evidence type="ECO:0000313" key="4">
    <source>
        <dbReference type="Proteomes" id="UP000241769"/>
    </source>
</evidence>
<dbReference type="AlphaFoldDB" id="A0A2P6MWI9"/>
<feature type="region of interest" description="Disordered" evidence="1">
    <location>
        <begin position="44"/>
        <end position="72"/>
    </location>
</feature>
<comment type="caution">
    <text evidence="3">The sequence shown here is derived from an EMBL/GenBank/DDBJ whole genome shotgun (WGS) entry which is preliminary data.</text>
</comment>
<proteinExistence type="predicted"/>
<keyword evidence="4" id="KW-1185">Reference proteome</keyword>
<keyword evidence="2" id="KW-0812">Transmembrane</keyword>
<feature type="compositionally biased region" description="Basic residues" evidence="1">
    <location>
        <begin position="55"/>
        <end position="69"/>
    </location>
</feature>